<sequence>MTADSSNNNGAPSSTMRRRQGQPGSATDNMAFTAQEDEIMAENKRRLQRQAQLDAEQVAAAKRSFFWSILIVGAVAALFFCLKMYGFLDEPPIRQAAAKSPKWSTR</sequence>
<gene>
    <name evidence="3" type="ORF">BSAL_83660</name>
</gene>
<feature type="transmembrane region" description="Helical" evidence="2">
    <location>
        <begin position="65"/>
        <end position="85"/>
    </location>
</feature>
<dbReference type="VEuPathDB" id="TriTrypDB:BSAL_83660"/>
<keyword evidence="4" id="KW-1185">Reference proteome</keyword>
<dbReference type="Proteomes" id="UP000051952">
    <property type="component" value="Unassembled WGS sequence"/>
</dbReference>
<feature type="compositionally biased region" description="Polar residues" evidence="1">
    <location>
        <begin position="1"/>
        <end position="15"/>
    </location>
</feature>
<protein>
    <submittedName>
        <fullName evidence="3">Transmembrane protein, putative</fullName>
    </submittedName>
</protein>
<accession>A0A0S4J087</accession>
<evidence type="ECO:0000313" key="4">
    <source>
        <dbReference type="Proteomes" id="UP000051952"/>
    </source>
</evidence>
<evidence type="ECO:0000256" key="2">
    <source>
        <dbReference type="SAM" id="Phobius"/>
    </source>
</evidence>
<keyword evidence="2" id="KW-1133">Transmembrane helix</keyword>
<feature type="compositionally biased region" description="Polar residues" evidence="1">
    <location>
        <begin position="22"/>
        <end position="32"/>
    </location>
</feature>
<evidence type="ECO:0000256" key="1">
    <source>
        <dbReference type="SAM" id="MobiDB-lite"/>
    </source>
</evidence>
<proteinExistence type="predicted"/>
<keyword evidence="2 3" id="KW-0812">Transmembrane</keyword>
<organism evidence="3 4">
    <name type="scientific">Bodo saltans</name>
    <name type="common">Flagellated protozoan</name>
    <dbReference type="NCBI Taxonomy" id="75058"/>
    <lineage>
        <taxon>Eukaryota</taxon>
        <taxon>Discoba</taxon>
        <taxon>Euglenozoa</taxon>
        <taxon>Kinetoplastea</taxon>
        <taxon>Metakinetoplastina</taxon>
        <taxon>Eubodonida</taxon>
        <taxon>Bodonidae</taxon>
        <taxon>Bodo</taxon>
    </lineage>
</organism>
<feature type="region of interest" description="Disordered" evidence="1">
    <location>
        <begin position="1"/>
        <end position="37"/>
    </location>
</feature>
<name>A0A0S4J087_BODSA</name>
<evidence type="ECO:0000313" key="3">
    <source>
        <dbReference type="EMBL" id="CUG71107.1"/>
    </source>
</evidence>
<keyword evidence="2" id="KW-0472">Membrane</keyword>
<dbReference type="EMBL" id="CYKH01000944">
    <property type="protein sequence ID" value="CUG71107.1"/>
    <property type="molecule type" value="Genomic_DNA"/>
</dbReference>
<reference evidence="4" key="1">
    <citation type="submission" date="2015-09" db="EMBL/GenBank/DDBJ databases">
        <authorList>
            <consortium name="Pathogen Informatics"/>
        </authorList>
    </citation>
    <scope>NUCLEOTIDE SEQUENCE [LARGE SCALE GENOMIC DNA]</scope>
    <source>
        <strain evidence="4">Lake Konstanz</strain>
    </source>
</reference>
<dbReference type="AlphaFoldDB" id="A0A0S4J087"/>